<comment type="subcellular location">
    <subcellularLocation>
        <location evidence="1">Cell inner membrane</location>
        <topology evidence="1">Multi-pass membrane protein</topology>
    </subcellularLocation>
</comment>
<keyword evidence="4" id="KW-0997">Cell inner membrane</keyword>
<feature type="transmembrane region" description="Helical" evidence="9">
    <location>
        <begin position="30"/>
        <end position="51"/>
    </location>
</feature>
<evidence type="ECO:0000256" key="1">
    <source>
        <dbReference type="ARBA" id="ARBA00004429"/>
    </source>
</evidence>
<dbReference type="GO" id="GO:0015740">
    <property type="term" value="P:C4-dicarboxylate transport"/>
    <property type="evidence" value="ECO:0007669"/>
    <property type="project" value="TreeGrafter"/>
</dbReference>
<dbReference type="Proteomes" id="UP000247892">
    <property type="component" value="Unassembled WGS sequence"/>
</dbReference>
<gene>
    <name evidence="11" type="ORF">BA062_14550</name>
</gene>
<dbReference type="InterPro" id="IPR055348">
    <property type="entry name" value="DctQ"/>
</dbReference>
<proteinExistence type="inferred from homology"/>
<dbReference type="InterPro" id="IPR007387">
    <property type="entry name" value="TRAP_DctQ"/>
</dbReference>
<reference evidence="11 12" key="1">
    <citation type="submission" date="2016-07" db="EMBL/GenBank/DDBJ databases">
        <title>Draft genome sequence of Prauserella sp. YIM 121212, isolated from alkaline soil.</title>
        <authorList>
            <person name="Ruckert C."/>
            <person name="Albersmeier A."/>
            <person name="Jiang C.-L."/>
            <person name="Jiang Y."/>
            <person name="Kalinowski J."/>
            <person name="Schneider O."/>
            <person name="Winkler A."/>
            <person name="Zotchev S.B."/>
        </authorList>
    </citation>
    <scope>NUCLEOTIDE SEQUENCE [LARGE SCALE GENOMIC DNA]</scope>
    <source>
        <strain evidence="11 12">YIM 121212</strain>
    </source>
</reference>
<dbReference type="Pfam" id="PF04290">
    <property type="entry name" value="DctQ"/>
    <property type="match status" value="1"/>
</dbReference>
<organism evidence="11 12">
    <name type="scientific">Prauserella flavalba</name>
    <dbReference type="NCBI Taxonomy" id="1477506"/>
    <lineage>
        <taxon>Bacteria</taxon>
        <taxon>Bacillati</taxon>
        <taxon>Actinomycetota</taxon>
        <taxon>Actinomycetes</taxon>
        <taxon>Pseudonocardiales</taxon>
        <taxon>Pseudonocardiaceae</taxon>
        <taxon>Prauserella</taxon>
    </lineage>
</organism>
<dbReference type="EMBL" id="MASU01000005">
    <property type="protein sequence ID" value="PXY36592.1"/>
    <property type="molecule type" value="Genomic_DNA"/>
</dbReference>
<evidence type="ECO:0000256" key="2">
    <source>
        <dbReference type="ARBA" id="ARBA00022448"/>
    </source>
</evidence>
<keyword evidence="3" id="KW-1003">Cell membrane</keyword>
<feature type="domain" description="Tripartite ATP-independent periplasmic transporters DctQ component" evidence="10">
    <location>
        <begin position="42"/>
        <end position="174"/>
    </location>
</feature>
<dbReference type="GO" id="GO:0005886">
    <property type="term" value="C:plasma membrane"/>
    <property type="evidence" value="ECO:0007669"/>
    <property type="project" value="UniProtKB-SubCell"/>
</dbReference>
<keyword evidence="7 9" id="KW-0472">Membrane</keyword>
<protein>
    <recommendedName>
        <fullName evidence="10">Tripartite ATP-independent periplasmic transporters DctQ component domain-containing protein</fullName>
    </recommendedName>
</protein>
<feature type="transmembrane region" description="Helical" evidence="9">
    <location>
        <begin position="103"/>
        <end position="128"/>
    </location>
</feature>
<evidence type="ECO:0000313" key="12">
    <source>
        <dbReference type="Proteomes" id="UP000247892"/>
    </source>
</evidence>
<comment type="caution">
    <text evidence="11">The sequence shown here is derived from an EMBL/GenBank/DDBJ whole genome shotgun (WGS) entry which is preliminary data.</text>
</comment>
<evidence type="ECO:0000256" key="7">
    <source>
        <dbReference type="ARBA" id="ARBA00023136"/>
    </source>
</evidence>
<accession>A0A318LPY8</accession>
<name>A0A318LPY8_9PSEU</name>
<dbReference type="OrthoDB" id="4544352at2"/>
<evidence type="ECO:0000256" key="4">
    <source>
        <dbReference type="ARBA" id="ARBA00022519"/>
    </source>
</evidence>
<evidence type="ECO:0000313" key="11">
    <source>
        <dbReference type="EMBL" id="PXY36592.1"/>
    </source>
</evidence>
<dbReference type="RefSeq" id="WP_110336608.1">
    <property type="nucleotide sequence ID" value="NZ_JBHVKT010000001.1"/>
</dbReference>
<evidence type="ECO:0000259" key="10">
    <source>
        <dbReference type="Pfam" id="PF04290"/>
    </source>
</evidence>
<keyword evidence="5 9" id="KW-0812">Transmembrane</keyword>
<evidence type="ECO:0000256" key="8">
    <source>
        <dbReference type="ARBA" id="ARBA00038436"/>
    </source>
</evidence>
<keyword evidence="12" id="KW-1185">Reference proteome</keyword>
<evidence type="ECO:0000256" key="3">
    <source>
        <dbReference type="ARBA" id="ARBA00022475"/>
    </source>
</evidence>
<keyword evidence="2" id="KW-0813">Transport</keyword>
<sequence>MTEPTNTSGRTLAGAVGRGFAATVHACSRALAVVSIVGMVFIMLLIVYNVVLRELGKQEVTGTVEYVELAMALTAFFALGEAERRRQHVSMTSFVDRLKGRAYRIVRLAGGFGAAFVAVLLAWASWTVLSAALETGEYKLGLVHLPMWPARLAVFAGFLVLALEQIVTAVEDVRDRPKEPELSGAGV</sequence>
<comment type="similarity">
    <text evidence="8">Belongs to the TRAP transporter small permease family.</text>
</comment>
<dbReference type="PANTHER" id="PTHR35011">
    <property type="entry name" value="2,3-DIKETO-L-GULONATE TRAP TRANSPORTER SMALL PERMEASE PROTEIN YIAM"/>
    <property type="match status" value="1"/>
</dbReference>
<dbReference type="GO" id="GO:0022857">
    <property type="term" value="F:transmembrane transporter activity"/>
    <property type="evidence" value="ECO:0007669"/>
    <property type="project" value="TreeGrafter"/>
</dbReference>
<evidence type="ECO:0000256" key="5">
    <source>
        <dbReference type="ARBA" id="ARBA00022692"/>
    </source>
</evidence>
<evidence type="ECO:0000256" key="9">
    <source>
        <dbReference type="SAM" id="Phobius"/>
    </source>
</evidence>
<feature type="transmembrane region" description="Helical" evidence="9">
    <location>
        <begin position="148"/>
        <end position="170"/>
    </location>
</feature>
<dbReference type="AlphaFoldDB" id="A0A318LPY8"/>
<keyword evidence="6 9" id="KW-1133">Transmembrane helix</keyword>
<evidence type="ECO:0000256" key="6">
    <source>
        <dbReference type="ARBA" id="ARBA00022989"/>
    </source>
</evidence>
<dbReference type="PANTHER" id="PTHR35011:SF10">
    <property type="entry name" value="TRAP TRANSPORTER SMALL PERMEASE PROTEIN"/>
    <property type="match status" value="1"/>
</dbReference>